<evidence type="ECO:0008006" key="4">
    <source>
        <dbReference type="Google" id="ProtNLM"/>
    </source>
</evidence>
<dbReference type="SUPFAM" id="SSF53850">
    <property type="entry name" value="Periplasmic binding protein-like II"/>
    <property type="match status" value="1"/>
</dbReference>
<dbReference type="RefSeq" id="WP_235314513.1">
    <property type="nucleotide sequence ID" value="NZ_JAKGAS010000019.1"/>
</dbReference>
<sequence length="259" mass="29466">MYKIVKCLALGLALFTCCVNMQVLAKSSVLTIKLATTDWCPYACEMDKNHKGLAYDYVEYIFSKYDIQADIVSFPWARAIRQVNIGARHGLLTAVHSESPNLMFTSEPMMSYQMCFYGLPTSKWEYVDQGSLSEVLLAVISQYGYGSPVDDYLADQENTKKVIELSGDLGLQRLMSLVQVGRAEVFIEDKNVFNWFNKTHKLTGGSNFKQLGCLDETPFYLALSSELPWAKEVVKLLNLEFASKFNHNWLKQHKSVNYQ</sequence>
<evidence type="ECO:0000256" key="1">
    <source>
        <dbReference type="SAM" id="SignalP"/>
    </source>
</evidence>
<proteinExistence type="predicted"/>
<evidence type="ECO:0000313" key="3">
    <source>
        <dbReference type="Proteomes" id="UP001521137"/>
    </source>
</evidence>
<evidence type="ECO:0000313" key="2">
    <source>
        <dbReference type="EMBL" id="MCF2950413.1"/>
    </source>
</evidence>
<keyword evidence="3" id="KW-1185">Reference proteome</keyword>
<gene>
    <name evidence="2" type="ORF">L0668_20050</name>
</gene>
<name>A0ABS9DBS6_9ALTE</name>
<feature type="chain" id="PRO_5047095896" description="Solute-binding protein family 3/N-terminal domain-containing protein" evidence="1">
    <location>
        <begin position="26"/>
        <end position="259"/>
    </location>
</feature>
<reference evidence="2 3" key="1">
    <citation type="submission" date="2022-01" db="EMBL/GenBank/DDBJ databases">
        <title>Paraglaciecola sp. G1-23.</title>
        <authorList>
            <person name="Jin M.S."/>
            <person name="Han D.M."/>
            <person name="Kim H.M."/>
            <person name="Jeon C.O."/>
        </authorList>
    </citation>
    <scope>NUCLEOTIDE SEQUENCE [LARGE SCALE GENOMIC DNA]</scope>
    <source>
        <strain evidence="2 3">G1-23</strain>
    </source>
</reference>
<dbReference type="Proteomes" id="UP001521137">
    <property type="component" value="Unassembled WGS sequence"/>
</dbReference>
<keyword evidence="1" id="KW-0732">Signal</keyword>
<organism evidence="2 3">
    <name type="scientific">Paraglaciecola algarum</name>
    <dbReference type="NCBI Taxonomy" id="3050085"/>
    <lineage>
        <taxon>Bacteria</taxon>
        <taxon>Pseudomonadati</taxon>
        <taxon>Pseudomonadota</taxon>
        <taxon>Gammaproteobacteria</taxon>
        <taxon>Alteromonadales</taxon>
        <taxon>Alteromonadaceae</taxon>
        <taxon>Paraglaciecola</taxon>
    </lineage>
</organism>
<dbReference type="EMBL" id="JAKGAS010000019">
    <property type="protein sequence ID" value="MCF2950413.1"/>
    <property type="molecule type" value="Genomic_DNA"/>
</dbReference>
<comment type="caution">
    <text evidence="2">The sequence shown here is derived from an EMBL/GenBank/DDBJ whole genome shotgun (WGS) entry which is preliminary data.</text>
</comment>
<feature type="signal peptide" evidence="1">
    <location>
        <begin position="1"/>
        <end position="25"/>
    </location>
</feature>
<accession>A0ABS9DBS6</accession>
<protein>
    <recommendedName>
        <fullName evidence="4">Solute-binding protein family 3/N-terminal domain-containing protein</fullName>
    </recommendedName>
</protein>
<dbReference type="Gene3D" id="3.40.190.10">
    <property type="entry name" value="Periplasmic binding protein-like II"/>
    <property type="match status" value="2"/>
</dbReference>